<dbReference type="PANTHER" id="PTHR22870:SF408">
    <property type="entry name" value="OS09G0560450 PROTEIN"/>
    <property type="match status" value="1"/>
</dbReference>
<evidence type="ECO:0000256" key="2">
    <source>
        <dbReference type="SAM" id="SignalP"/>
    </source>
</evidence>
<keyword evidence="2" id="KW-0732">Signal</keyword>
<evidence type="ECO:0008006" key="5">
    <source>
        <dbReference type="Google" id="ProtNLM"/>
    </source>
</evidence>
<dbReference type="AlphaFoldDB" id="A0A931H8H2"/>
<evidence type="ECO:0000313" key="3">
    <source>
        <dbReference type="EMBL" id="MBG9390659.1"/>
    </source>
</evidence>
<dbReference type="RefSeq" id="WP_196988388.1">
    <property type="nucleotide sequence ID" value="NZ_JADWYS010000001.1"/>
</dbReference>
<protein>
    <recommendedName>
        <fullName evidence="5">RCC1 repeat-containing protein</fullName>
    </recommendedName>
</protein>
<dbReference type="PANTHER" id="PTHR22870">
    <property type="entry name" value="REGULATOR OF CHROMOSOME CONDENSATION"/>
    <property type="match status" value="1"/>
</dbReference>
<dbReference type="SUPFAM" id="SSF50985">
    <property type="entry name" value="RCC1/BLIP-II"/>
    <property type="match status" value="2"/>
</dbReference>
<keyword evidence="4" id="KW-1185">Reference proteome</keyword>
<dbReference type="PROSITE" id="PS50012">
    <property type="entry name" value="RCC1_3"/>
    <property type="match status" value="3"/>
</dbReference>
<evidence type="ECO:0000313" key="4">
    <source>
        <dbReference type="Proteomes" id="UP000651050"/>
    </source>
</evidence>
<dbReference type="PRINTS" id="PR00633">
    <property type="entry name" value="RCCNDNSATION"/>
</dbReference>
<feature type="signal peptide" evidence="2">
    <location>
        <begin position="1"/>
        <end position="26"/>
    </location>
</feature>
<dbReference type="InterPro" id="IPR000408">
    <property type="entry name" value="Reg_chr_condens"/>
</dbReference>
<dbReference type="EMBL" id="JADWYS010000001">
    <property type="protein sequence ID" value="MBG9390659.1"/>
    <property type="molecule type" value="Genomic_DNA"/>
</dbReference>
<comment type="caution">
    <text evidence="3">The sequence shown here is derived from an EMBL/GenBank/DDBJ whole genome shotgun (WGS) entry which is preliminary data.</text>
</comment>
<gene>
    <name evidence="3" type="ORF">I5803_21690</name>
</gene>
<dbReference type="Pfam" id="PF00415">
    <property type="entry name" value="RCC1"/>
    <property type="match status" value="3"/>
</dbReference>
<evidence type="ECO:0000256" key="1">
    <source>
        <dbReference type="ARBA" id="ARBA00022737"/>
    </source>
</evidence>
<proteinExistence type="predicted"/>
<feature type="chain" id="PRO_5036905570" description="RCC1 repeat-containing protein" evidence="2">
    <location>
        <begin position="27"/>
        <end position="520"/>
    </location>
</feature>
<dbReference type="Gene3D" id="2.130.10.30">
    <property type="entry name" value="Regulator of chromosome condensation 1/beta-lactamase-inhibitor protein II"/>
    <property type="match status" value="2"/>
</dbReference>
<name>A0A931H8H2_9BURK</name>
<dbReference type="InterPro" id="IPR051210">
    <property type="entry name" value="Ub_ligase/GEF_domain"/>
</dbReference>
<dbReference type="InterPro" id="IPR009091">
    <property type="entry name" value="RCC1/BLIP-II"/>
</dbReference>
<organism evidence="3 4">
    <name type="scientific">Caenimonas aquaedulcis</name>
    <dbReference type="NCBI Taxonomy" id="2793270"/>
    <lineage>
        <taxon>Bacteria</taxon>
        <taxon>Pseudomonadati</taxon>
        <taxon>Pseudomonadota</taxon>
        <taxon>Betaproteobacteria</taxon>
        <taxon>Burkholderiales</taxon>
        <taxon>Comamonadaceae</taxon>
        <taxon>Caenimonas</taxon>
    </lineage>
</organism>
<reference evidence="3" key="1">
    <citation type="submission" date="2020-11" db="EMBL/GenBank/DDBJ databases">
        <title>Bacterial whole genome sequence for Caenimonas sp. DR4.4.</title>
        <authorList>
            <person name="Le V."/>
            <person name="Ko S.-R."/>
            <person name="Ahn C.-Y."/>
            <person name="Oh H.-M."/>
        </authorList>
    </citation>
    <scope>NUCLEOTIDE SEQUENCE</scope>
    <source>
        <strain evidence="3">DR4.4</strain>
    </source>
</reference>
<accession>A0A931H8H2</accession>
<dbReference type="Proteomes" id="UP000651050">
    <property type="component" value="Unassembled WGS sequence"/>
</dbReference>
<sequence>MERVLTPLRSVAVAAALACAAAASQADPVVGIASLPKLSVGEEHMLLARTDGSVWSWGRDQWGQLGLAGQGGTSATPRQVASLAGVVSVVARGSFSMALKADGTVWTWGDSSNGRTGPTGTSSNVPVQVKGLSGIVGIDAGWGNSAYAIDSSGKVYAWGRNTYGELGTGSATPASVTVPQLVAGLSGIVDVRAADTSVLALNESGQVFQWASIDQPAAIAAVPGVAGAVAIGADGVNNANAHFAVLGSGAVMSWGDTNSSVTRCGQPKQSGVQVFPAATLTGFSGIVAVSSGPDGEDVMLDGNGQAWTCGGGSGGQQGDGTAAGTNTGVKVGPLQVVQTSPFVSVAMGRSAGAIATDGSVWTWGPTGGIGVQGDGNLGLSVPILAPAKISINAGNPATVPPVYAGTQSAESAQGTSSVDVGVMFSPAHWTSSGKAFLAAQLPDGRLFIYSAATGWAAYAPGAPIPAVYTGSLKGMLPLPIGTADYRWLSGTHILVGYGMGATPDAEMLAAGRYAVALTLR</sequence>
<keyword evidence="1" id="KW-0677">Repeat</keyword>